<keyword evidence="3" id="KW-0732">Signal</keyword>
<sequence>MASALFFVFLYVLTFLQSSTPVKGIELLYCSPLNTGSDFDTVISDFQSNGRCRETCIGKYSFAILQGKSCWCSDAVPGDITDVSDCSDSCPGYPKDKCGSVRKRLYGYIQLDKRPTTTIAGSTTSLTGTPSLSSSSSSLSSPSSTLFADQVTVTVTLTQTGSPTTFFTSTKSSLTTNPTSSETSSVSTQTIPGGIATITIPNNTPVHTSDPQADSSNLNGGQIAGIVIGSLAGFGIIIALIFLIVRAHRRRERQRSQRNELFNPFHEPAVPTPVFRPHLTTEKPPAQSFLRVPNSRDTRLKNGIYPNGSRRSNVSLQDHQDYSRPVLRLTNPDPPSSD</sequence>
<keyword evidence="2" id="KW-0472">Membrane</keyword>
<dbReference type="Proteomes" id="UP000054567">
    <property type="component" value="Unassembled WGS sequence"/>
</dbReference>
<feature type="transmembrane region" description="Helical" evidence="2">
    <location>
        <begin position="223"/>
        <end position="245"/>
    </location>
</feature>
<gene>
    <name evidence="5" type="ORF">CPAG_04073</name>
</gene>
<feature type="domain" description="WSC" evidence="4">
    <location>
        <begin position="24"/>
        <end position="111"/>
    </location>
</feature>
<evidence type="ECO:0000256" key="3">
    <source>
        <dbReference type="SAM" id="SignalP"/>
    </source>
</evidence>
<dbReference type="SMART" id="SM00321">
    <property type="entry name" value="WSC"/>
    <property type="match status" value="1"/>
</dbReference>
<dbReference type="PROSITE" id="PS51212">
    <property type="entry name" value="WSC"/>
    <property type="match status" value="1"/>
</dbReference>
<protein>
    <submittedName>
        <fullName evidence="5">YlTSR1</fullName>
    </submittedName>
</protein>
<dbReference type="VEuPathDB" id="FungiDB:CPAG_04073"/>
<evidence type="ECO:0000313" key="6">
    <source>
        <dbReference type="Proteomes" id="UP000054567"/>
    </source>
</evidence>
<feature type="region of interest" description="Disordered" evidence="1">
    <location>
        <begin position="168"/>
        <end position="189"/>
    </location>
</feature>
<keyword evidence="2" id="KW-1133">Transmembrane helix</keyword>
<keyword evidence="2" id="KW-0812">Transmembrane</keyword>
<proteinExistence type="predicted"/>
<organism evidence="5 6">
    <name type="scientific">Coccidioides posadasii RMSCC 3488</name>
    <dbReference type="NCBI Taxonomy" id="454284"/>
    <lineage>
        <taxon>Eukaryota</taxon>
        <taxon>Fungi</taxon>
        <taxon>Dikarya</taxon>
        <taxon>Ascomycota</taxon>
        <taxon>Pezizomycotina</taxon>
        <taxon>Eurotiomycetes</taxon>
        <taxon>Eurotiomycetidae</taxon>
        <taxon>Onygenales</taxon>
        <taxon>Onygenaceae</taxon>
        <taxon>Coccidioides</taxon>
    </lineage>
</organism>
<accession>A0A0J6FER2</accession>
<reference evidence="5 6" key="1">
    <citation type="submission" date="2007-06" db="EMBL/GenBank/DDBJ databases">
        <title>The Genome Sequence of Coccidioides posadasii RMSCC_3488.</title>
        <authorList>
            <consortium name="Coccidioides Genome Resources Consortium"/>
            <consortium name="The Broad Institute Genome Sequencing Platform"/>
            <person name="Henn M.R."/>
            <person name="Sykes S."/>
            <person name="Young S."/>
            <person name="Jaffe D."/>
            <person name="Berlin A."/>
            <person name="Alvarez P."/>
            <person name="Butler J."/>
            <person name="Gnerre S."/>
            <person name="Grabherr M."/>
            <person name="Mauceli E."/>
            <person name="Brockman W."/>
            <person name="Kodira C."/>
            <person name="Alvarado L."/>
            <person name="Zeng Q."/>
            <person name="Crawford M."/>
            <person name="Antoine C."/>
            <person name="Devon K."/>
            <person name="Galgiani J."/>
            <person name="Orsborn K."/>
            <person name="Lewis M.L."/>
            <person name="Nusbaum C."/>
            <person name="Galagan J."/>
            <person name="Birren B."/>
        </authorList>
    </citation>
    <scope>NUCLEOTIDE SEQUENCE [LARGE SCALE GENOMIC DNA]</scope>
    <source>
        <strain evidence="5 6">RMSCC 3488</strain>
    </source>
</reference>
<feature type="region of interest" description="Disordered" evidence="1">
    <location>
        <begin position="119"/>
        <end position="143"/>
    </location>
</feature>
<reference evidence="6" key="3">
    <citation type="journal article" date="2010" name="Genome Res.">
        <title>Population genomic sequencing of Coccidioides fungi reveals recent hybridization and transposon control.</title>
        <authorList>
            <person name="Neafsey D.E."/>
            <person name="Barker B.M."/>
            <person name="Sharpton T.J."/>
            <person name="Stajich J.E."/>
            <person name="Park D.J."/>
            <person name="Whiston E."/>
            <person name="Hung C.-Y."/>
            <person name="McMahan C."/>
            <person name="White J."/>
            <person name="Sykes S."/>
            <person name="Heiman D."/>
            <person name="Young S."/>
            <person name="Zeng Q."/>
            <person name="Abouelleil A."/>
            <person name="Aftuck L."/>
            <person name="Bessette D."/>
            <person name="Brown A."/>
            <person name="FitzGerald M."/>
            <person name="Lui A."/>
            <person name="Macdonald J.P."/>
            <person name="Priest M."/>
            <person name="Orbach M.J."/>
            <person name="Galgiani J.N."/>
            <person name="Kirkland T.N."/>
            <person name="Cole G.T."/>
            <person name="Birren B.W."/>
            <person name="Henn M.R."/>
            <person name="Taylor J.W."/>
            <person name="Rounsley S.D."/>
        </authorList>
    </citation>
    <scope>NUCLEOTIDE SEQUENCE [LARGE SCALE GENOMIC DNA]</scope>
    <source>
        <strain evidence="6">RMSCC 3488</strain>
    </source>
</reference>
<dbReference type="Pfam" id="PF01822">
    <property type="entry name" value="WSC"/>
    <property type="match status" value="1"/>
</dbReference>
<evidence type="ECO:0000313" key="5">
    <source>
        <dbReference type="EMBL" id="KMM67740.1"/>
    </source>
</evidence>
<reference evidence="6" key="2">
    <citation type="journal article" date="2009" name="Genome Res.">
        <title>Comparative genomic analyses of the human fungal pathogens Coccidioides and their relatives.</title>
        <authorList>
            <person name="Sharpton T.J."/>
            <person name="Stajich J.E."/>
            <person name="Rounsley S.D."/>
            <person name="Gardner M.J."/>
            <person name="Wortman J.R."/>
            <person name="Jordar V.S."/>
            <person name="Maiti R."/>
            <person name="Kodira C.D."/>
            <person name="Neafsey D.E."/>
            <person name="Zeng Q."/>
            <person name="Hung C.-Y."/>
            <person name="McMahan C."/>
            <person name="Muszewska A."/>
            <person name="Grynberg M."/>
            <person name="Mandel M.A."/>
            <person name="Kellner E.M."/>
            <person name="Barker B.M."/>
            <person name="Galgiani J.N."/>
            <person name="Orbach M.J."/>
            <person name="Kirkland T.N."/>
            <person name="Cole G.T."/>
            <person name="Henn M.R."/>
            <person name="Birren B.W."/>
            <person name="Taylor J.W."/>
        </authorList>
    </citation>
    <scope>NUCLEOTIDE SEQUENCE [LARGE SCALE GENOMIC DNA]</scope>
    <source>
        <strain evidence="6">RMSCC 3488</strain>
    </source>
</reference>
<feature type="signal peptide" evidence="3">
    <location>
        <begin position="1"/>
        <end position="24"/>
    </location>
</feature>
<dbReference type="PANTHER" id="PTHR16861:SF4">
    <property type="entry name" value="SH3 DOMAIN PROTEIN (AFU_ORTHOLOGUE AFUA_1G13610)"/>
    <property type="match status" value="1"/>
</dbReference>
<dbReference type="InterPro" id="IPR002889">
    <property type="entry name" value="WSC_carb-bd"/>
</dbReference>
<dbReference type="AlphaFoldDB" id="A0A0J6FER2"/>
<feature type="region of interest" description="Disordered" evidence="1">
    <location>
        <begin position="257"/>
        <end position="338"/>
    </location>
</feature>
<dbReference type="OrthoDB" id="2537459at2759"/>
<dbReference type="EMBL" id="DS268110">
    <property type="protein sequence ID" value="KMM67740.1"/>
    <property type="molecule type" value="Genomic_DNA"/>
</dbReference>
<dbReference type="PANTHER" id="PTHR16861">
    <property type="entry name" value="GLYCOPROTEIN 38"/>
    <property type="match status" value="1"/>
</dbReference>
<evidence type="ECO:0000256" key="2">
    <source>
        <dbReference type="SAM" id="Phobius"/>
    </source>
</evidence>
<name>A0A0J6FER2_COCPO</name>
<evidence type="ECO:0000259" key="4">
    <source>
        <dbReference type="PROSITE" id="PS51212"/>
    </source>
</evidence>
<feature type="chain" id="PRO_5005271116" evidence="3">
    <location>
        <begin position="25"/>
        <end position="338"/>
    </location>
</feature>
<evidence type="ECO:0000256" key="1">
    <source>
        <dbReference type="SAM" id="MobiDB-lite"/>
    </source>
</evidence>